<organism evidence="1 2">
    <name type="scientific">Thermocladium modestius</name>
    <dbReference type="NCBI Taxonomy" id="62609"/>
    <lineage>
        <taxon>Archaea</taxon>
        <taxon>Thermoproteota</taxon>
        <taxon>Thermoprotei</taxon>
        <taxon>Thermoproteales</taxon>
        <taxon>Thermoproteaceae</taxon>
        <taxon>Thermocladium</taxon>
    </lineage>
</organism>
<sequence length="262" mass="28211">MASYKNIVVLAVAAVVVFLVLFAAYRPTASHPVFNSTYYVLNQHIPELLSGARSVGLIFGQNSSGSVVLYFLNPYDGANYTAANINSTVVNMINNGSLQLIVLPNSALYAPTGNSTAINSVDNNFMALDLCLYHVNKSAALNYMLWFENTTATKGPAIGNVTYSQLAQQLSKYGVNASTINITQCKNELATMTTNSSQLESKALTWAGDNLVEIPPTPVVLVAINVQRSLAVLNEYTVGYLPPLLTTLHNLATQTPLYYSSG</sequence>
<keyword evidence="2" id="KW-1185">Reference proteome</keyword>
<dbReference type="EMBL" id="BMNL01000003">
    <property type="protein sequence ID" value="GGP21753.1"/>
    <property type="molecule type" value="Genomic_DNA"/>
</dbReference>
<gene>
    <name evidence="1" type="ORF">GCM10007981_14840</name>
</gene>
<dbReference type="AlphaFoldDB" id="A0A830GWG3"/>
<protein>
    <submittedName>
        <fullName evidence="1">Uncharacterized protein</fullName>
    </submittedName>
</protein>
<accession>A0A830GWG3</accession>
<comment type="caution">
    <text evidence="1">The sequence shown here is derived from an EMBL/GenBank/DDBJ whole genome shotgun (WGS) entry which is preliminary data.</text>
</comment>
<proteinExistence type="predicted"/>
<dbReference type="OrthoDB" id="28475at2157"/>
<reference evidence="1" key="2">
    <citation type="submission" date="2020-09" db="EMBL/GenBank/DDBJ databases">
        <authorList>
            <person name="Sun Q."/>
            <person name="Ohkuma M."/>
        </authorList>
    </citation>
    <scope>NUCLEOTIDE SEQUENCE</scope>
    <source>
        <strain evidence="1">JCM 10088</strain>
    </source>
</reference>
<dbReference type="RefSeq" id="WP_188596762.1">
    <property type="nucleotide sequence ID" value="NZ_BMNL01000003.1"/>
</dbReference>
<evidence type="ECO:0000313" key="1">
    <source>
        <dbReference type="EMBL" id="GGP21753.1"/>
    </source>
</evidence>
<name>A0A830GWG3_9CREN</name>
<reference evidence="1" key="1">
    <citation type="journal article" date="2014" name="Int. J. Syst. Evol. Microbiol.">
        <title>Complete genome sequence of Corynebacterium casei LMG S-19264T (=DSM 44701T), isolated from a smear-ripened cheese.</title>
        <authorList>
            <consortium name="US DOE Joint Genome Institute (JGI-PGF)"/>
            <person name="Walter F."/>
            <person name="Albersmeier A."/>
            <person name="Kalinowski J."/>
            <person name="Ruckert C."/>
        </authorList>
    </citation>
    <scope>NUCLEOTIDE SEQUENCE</scope>
    <source>
        <strain evidence="1">JCM 10088</strain>
    </source>
</reference>
<evidence type="ECO:0000313" key="2">
    <source>
        <dbReference type="Proteomes" id="UP000610960"/>
    </source>
</evidence>
<dbReference type="Proteomes" id="UP000610960">
    <property type="component" value="Unassembled WGS sequence"/>
</dbReference>